<evidence type="ECO:0000313" key="4">
    <source>
        <dbReference type="Proteomes" id="UP000256661"/>
    </source>
</evidence>
<organism evidence="3 4">
    <name type="scientific">Thermomonospora umbrina</name>
    <dbReference type="NCBI Taxonomy" id="111806"/>
    <lineage>
        <taxon>Bacteria</taxon>
        <taxon>Bacillati</taxon>
        <taxon>Actinomycetota</taxon>
        <taxon>Actinomycetes</taxon>
        <taxon>Streptosporangiales</taxon>
        <taxon>Thermomonosporaceae</taxon>
        <taxon>Thermomonospora</taxon>
    </lineage>
</organism>
<dbReference type="Pfam" id="PF14742">
    <property type="entry name" value="GDE_N_bis"/>
    <property type="match status" value="1"/>
</dbReference>
<dbReference type="InterPro" id="IPR008928">
    <property type="entry name" value="6-hairpin_glycosidase_sf"/>
</dbReference>
<name>A0A3D9SR21_9ACTN</name>
<dbReference type="Proteomes" id="UP000256661">
    <property type="component" value="Unassembled WGS sequence"/>
</dbReference>
<dbReference type="EMBL" id="QTTT01000001">
    <property type="protein sequence ID" value="REE95385.1"/>
    <property type="molecule type" value="Genomic_DNA"/>
</dbReference>
<dbReference type="RefSeq" id="WP_116021195.1">
    <property type="nucleotide sequence ID" value="NZ_QTTT01000001.1"/>
</dbReference>
<dbReference type="InterPro" id="IPR032856">
    <property type="entry name" value="GDE_N_bis"/>
</dbReference>
<keyword evidence="4" id="KW-1185">Reference proteome</keyword>
<dbReference type="Pfam" id="PF22422">
    <property type="entry name" value="MGH1-like_GH"/>
    <property type="match status" value="1"/>
</dbReference>
<reference evidence="3 4" key="1">
    <citation type="submission" date="2018-08" db="EMBL/GenBank/DDBJ databases">
        <title>Sequencing the genomes of 1000 actinobacteria strains.</title>
        <authorList>
            <person name="Klenk H.-P."/>
        </authorList>
    </citation>
    <scope>NUCLEOTIDE SEQUENCE [LARGE SCALE GENOMIC DNA]</scope>
    <source>
        <strain evidence="3 4">DSM 43927</strain>
    </source>
</reference>
<dbReference type="Gene3D" id="1.50.10.10">
    <property type="match status" value="1"/>
</dbReference>
<proteinExistence type="predicted"/>
<dbReference type="OrthoDB" id="9759959at2"/>
<feature type="domain" description="Putative glycogen debranching enzyme N-terminal" evidence="1">
    <location>
        <begin position="21"/>
        <end position="187"/>
    </location>
</feature>
<dbReference type="InterPro" id="IPR054491">
    <property type="entry name" value="MGH1-like_GH"/>
</dbReference>
<feature type="domain" description="Mannosylglycerate hydrolase MGH1-like glycoside hydrolase" evidence="2">
    <location>
        <begin position="408"/>
        <end position="565"/>
    </location>
</feature>
<evidence type="ECO:0000313" key="3">
    <source>
        <dbReference type="EMBL" id="REE95385.1"/>
    </source>
</evidence>
<dbReference type="SUPFAM" id="SSF48208">
    <property type="entry name" value="Six-hairpin glycosidases"/>
    <property type="match status" value="1"/>
</dbReference>
<dbReference type="InterPro" id="IPR012341">
    <property type="entry name" value="6hp_glycosidase-like_sf"/>
</dbReference>
<comment type="caution">
    <text evidence="3">The sequence shown here is derived from an EMBL/GenBank/DDBJ whole genome shotgun (WGS) entry which is preliminary data.</text>
</comment>
<dbReference type="AlphaFoldDB" id="A0A3D9SR21"/>
<accession>A0A3D9SR21</accession>
<evidence type="ECO:0000259" key="2">
    <source>
        <dbReference type="Pfam" id="PF22422"/>
    </source>
</evidence>
<sequence>METRAAAERLIGESIISVCAPAFVVSPPDGRLDGPPPYGFFHADRRILSRLVVRVDGEDLGPALDPGERLGTGTARFRAHPVAAPGLVVERVRCADELVETINVRNPGVAPRRAEIGLDLGCDLLDVAQVRSGATGEAEIAATLELGRLVWRGTDATVTASFDPAPPPTGLTWTLDLPPGGSRTLRVALAVEHAAPPPVVRPTDPAPWTRPKLVGGDPRLDDFVRHGLDQLAALTLAPAGHPADAFVGAGSPWYLTLFGRDSLWTARMLLPLGTGVAASTLRALARRQGTVHDPRTEEEPGKILHELRHAESDHGNGLVLPPVYYGAIDTTPLFVCLAVDAWRWGLPPGSLPMDAVRRALAWTRRHTDFLRYARRHDGGLVNQGWKDSPEAVRFADGALARAPIALAEVQAYAYEAATGGAALLRAFADVDADADAEARELEVWAAGLRRRFQEHFRLPDGRVALALDADLRPVDAVASNMGHVLGTGILDPSQEEQVARWLAAPDMCSGWGLRTLADTDAGFDALGYHIGAVWPHDTAIAVWGMARSGQAGPAVRLMDGLLSAASHFAYELPELWSGAARRAGRGPETYPAACRPQAWAAAASVLCLRALLGLEPDVPHGTVTVRPLAGAAPSGLDVDGLSIAGRRVRIGIGRTGRPEVVGLPAGLTVSTAG</sequence>
<dbReference type="GO" id="GO:0005975">
    <property type="term" value="P:carbohydrate metabolic process"/>
    <property type="evidence" value="ECO:0007669"/>
    <property type="project" value="InterPro"/>
</dbReference>
<gene>
    <name evidence="3" type="ORF">DFJ69_0773</name>
</gene>
<protein>
    <submittedName>
        <fullName evidence="3">Glycogen debranching enzyme</fullName>
    </submittedName>
</protein>
<evidence type="ECO:0000259" key="1">
    <source>
        <dbReference type="Pfam" id="PF14742"/>
    </source>
</evidence>